<feature type="chain" id="PRO_5045336906" evidence="1">
    <location>
        <begin position="21"/>
        <end position="582"/>
    </location>
</feature>
<evidence type="ECO:0000313" key="3">
    <source>
        <dbReference type="EMBL" id="MFC0628263.1"/>
    </source>
</evidence>
<dbReference type="PROSITE" id="PS51257">
    <property type="entry name" value="PROKAR_LIPOPROTEIN"/>
    <property type="match status" value="1"/>
</dbReference>
<dbReference type="CDD" id="cd08506">
    <property type="entry name" value="PBP2_clavulanate_OppA2"/>
    <property type="match status" value="1"/>
</dbReference>
<dbReference type="RefSeq" id="WP_380054206.1">
    <property type="nucleotide sequence ID" value="NZ_JBHLTC010000038.1"/>
</dbReference>
<keyword evidence="1" id="KW-0732">Signal</keyword>
<feature type="domain" description="Solute-binding protein family 5" evidence="2">
    <location>
        <begin position="108"/>
        <end position="494"/>
    </location>
</feature>
<dbReference type="Gene3D" id="3.10.105.10">
    <property type="entry name" value="Dipeptide-binding Protein, Domain 3"/>
    <property type="match status" value="1"/>
</dbReference>
<keyword evidence="4" id="KW-1185">Reference proteome</keyword>
<reference evidence="3 4" key="1">
    <citation type="submission" date="2024-09" db="EMBL/GenBank/DDBJ databases">
        <authorList>
            <person name="Sun Q."/>
            <person name="Mori K."/>
        </authorList>
    </citation>
    <scope>NUCLEOTIDE SEQUENCE [LARGE SCALE GENOMIC DNA]</scope>
    <source>
        <strain evidence="3 4">CGMCC 1.15906</strain>
    </source>
</reference>
<proteinExistence type="predicted"/>
<dbReference type="InterPro" id="IPR000914">
    <property type="entry name" value="SBP_5_dom"/>
</dbReference>
<dbReference type="PANTHER" id="PTHR30290:SF83">
    <property type="entry name" value="ABC TRANSPORTER SUBSTRATE-BINDING PROTEIN"/>
    <property type="match status" value="1"/>
</dbReference>
<dbReference type="Gene3D" id="3.40.190.10">
    <property type="entry name" value="Periplasmic binding protein-like II"/>
    <property type="match status" value="1"/>
</dbReference>
<dbReference type="EMBL" id="JBHLTC010000038">
    <property type="protein sequence ID" value="MFC0628263.1"/>
    <property type="molecule type" value="Genomic_DNA"/>
</dbReference>
<dbReference type="PANTHER" id="PTHR30290">
    <property type="entry name" value="PERIPLASMIC BINDING COMPONENT OF ABC TRANSPORTER"/>
    <property type="match status" value="1"/>
</dbReference>
<dbReference type="InterPro" id="IPR039424">
    <property type="entry name" value="SBP_5"/>
</dbReference>
<evidence type="ECO:0000256" key="1">
    <source>
        <dbReference type="SAM" id="SignalP"/>
    </source>
</evidence>
<feature type="signal peptide" evidence="1">
    <location>
        <begin position="1"/>
        <end position="20"/>
    </location>
</feature>
<accession>A0ABV6QVP7</accession>
<evidence type="ECO:0000259" key="2">
    <source>
        <dbReference type="Pfam" id="PF00496"/>
    </source>
</evidence>
<sequence>MAWKRITALAAVAALGVASCGSPSGSSGNNNGNEIDTSAQAQVMDAAAKGPAKPVEGATKGGTMTILSDVTPSTMDPTNTYYVDGSAIQKLFFRGLTQYDIRDGAPVLVPDLAEDLGTVSEDGLSWTFKLKKGIKYHDGTPVKAEDYAYAIKRSFAHEIFSDGPAYQLSFFKDHDKYKGPYGSGGDSYAGVETPDDNTLVIKLDKPWKDLPYYVSFPLFTPIPKSKDTRQNYEKSPMSTGPYMVQSYAPGTELKLTKNPNWDPNTDPVRHQYVDNFVFKFGLDPVKVQRQVLASSGPDANTLNYSNLDSTLLPLVTDQNKDQLIKAPGTCTVFFTMDSRRIPIEVRRAVAAAYPYDSLRKIAGLTDFADPAASTILPGAVPGYEKYEIPGLNGKGDGDPEKAKEMLKAAGKEGFQLSWYYSNDDNIATQVSQARAQALEKAGFKVKPIGVPKANIRKLTGDQNGPVNTGKSPAGWCSDWPSPTSWFSVLFKSQAIAEGNSVGQLENKELDAEIDRIEAMDPNEALKNGEWAKLDRKILEEYLPALPIRYSNVAFPVGKNIGNPEVDTAFGMPHFARMFLKQS</sequence>
<evidence type="ECO:0000313" key="4">
    <source>
        <dbReference type="Proteomes" id="UP001589890"/>
    </source>
</evidence>
<dbReference type="Proteomes" id="UP001589890">
    <property type="component" value="Unassembled WGS sequence"/>
</dbReference>
<comment type="caution">
    <text evidence="3">The sequence shown here is derived from an EMBL/GenBank/DDBJ whole genome shotgun (WGS) entry which is preliminary data.</text>
</comment>
<organism evidence="3 4">
    <name type="scientific">Kribbella deserti</name>
    <dbReference type="NCBI Taxonomy" id="1926257"/>
    <lineage>
        <taxon>Bacteria</taxon>
        <taxon>Bacillati</taxon>
        <taxon>Actinomycetota</taxon>
        <taxon>Actinomycetes</taxon>
        <taxon>Propionibacteriales</taxon>
        <taxon>Kribbellaceae</taxon>
        <taxon>Kribbella</taxon>
    </lineage>
</organism>
<dbReference type="Pfam" id="PF00496">
    <property type="entry name" value="SBP_bac_5"/>
    <property type="match status" value="1"/>
</dbReference>
<protein>
    <submittedName>
        <fullName evidence="3">ABC transporter substrate-binding protein</fullName>
    </submittedName>
</protein>
<dbReference type="PIRSF" id="PIRSF002741">
    <property type="entry name" value="MppA"/>
    <property type="match status" value="1"/>
</dbReference>
<name>A0ABV6QVP7_9ACTN</name>
<gene>
    <name evidence="3" type="ORF">ACFFGN_29610</name>
</gene>
<dbReference type="SUPFAM" id="SSF53850">
    <property type="entry name" value="Periplasmic binding protein-like II"/>
    <property type="match status" value="1"/>
</dbReference>
<dbReference type="InterPro" id="IPR030678">
    <property type="entry name" value="Peptide/Ni-bd"/>
</dbReference>